<evidence type="ECO:0000313" key="6">
    <source>
        <dbReference type="EMBL" id="OZI61772.1"/>
    </source>
</evidence>
<dbReference type="EMBL" id="NEVS01000004">
    <property type="protein sequence ID" value="OZI61772.1"/>
    <property type="molecule type" value="Genomic_DNA"/>
</dbReference>
<dbReference type="InterPro" id="IPR005119">
    <property type="entry name" value="LysR_subst-bd"/>
</dbReference>
<dbReference type="OrthoDB" id="8816280at2"/>
<dbReference type="Gene3D" id="3.40.190.290">
    <property type="match status" value="1"/>
</dbReference>
<evidence type="ECO:0000313" key="7">
    <source>
        <dbReference type="Proteomes" id="UP000215767"/>
    </source>
</evidence>
<dbReference type="GO" id="GO:0003700">
    <property type="term" value="F:DNA-binding transcription factor activity"/>
    <property type="evidence" value="ECO:0007669"/>
    <property type="project" value="InterPro"/>
</dbReference>
<dbReference type="PROSITE" id="PS50931">
    <property type="entry name" value="HTH_LYSR"/>
    <property type="match status" value="1"/>
</dbReference>
<feature type="domain" description="HTH lysR-type" evidence="5">
    <location>
        <begin position="18"/>
        <end position="73"/>
    </location>
</feature>
<dbReference type="PANTHER" id="PTHR30419:SF8">
    <property type="entry name" value="NITROGEN ASSIMILATION TRANSCRIPTIONAL ACTIVATOR-RELATED"/>
    <property type="match status" value="1"/>
</dbReference>
<name>A0A261UK67_9BORD</name>
<dbReference type="GO" id="GO:0005829">
    <property type="term" value="C:cytosol"/>
    <property type="evidence" value="ECO:0007669"/>
    <property type="project" value="TreeGrafter"/>
</dbReference>
<keyword evidence="4" id="KW-0804">Transcription</keyword>
<dbReference type="InterPro" id="IPR000847">
    <property type="entry name" value="LysR_HTH_N"/>
</dbReference>
<dbReference type="Pfam" id="PF03466">
    <property type="entry name" value="LysR_substrate"/>
    <property type="match status" value="1"/>
</dbReference>
<accession>A0A261UK67</accession>
<evidence type="ECO:0000256" key="3">
    <source>
        <dbReference type="ARBA" id="ARBA00023125"/>
    </source>
</evidence>
<dbReference type="SUPFAM" id="SSF53850">
    <property type="entry name" value="Periplasmic binding protein-like II"/>
    <property type="match status" value="1"/>
</dbReference>
<dbReference type="InterPro" id="IPR050950">
    <property type="entry name" value="HTH-type_LysR_regulators"/>
</dbReference>
<comment type="caution">
    <text evidence="6">The sequence shown here is derived from an EMBL/GenBank/DDBJ whole genome shotgun (WGS) entry which is preliminary data.</text>
</comment>
<gene>
    <name evidence="6" type="ORF">CAL28_21200</name>
</gene>
<evidence type="ECO:0000259" key="5">
    <source>
        <dbReference type="PROSITE" id="PS50931"/>
    </source>
</evidence>
<proteinExistence type="inferred from homology"/>
<dbReference type="AlphaFoldDB" id="A0A261UK67"/>
<dbReference type="Gene3D" id="1.10.10.10">
    <property type="entry name" value="Winged helix-like DNA-binding domain superfamily/Winged helix DNA-binding domain"/>
    <property type="match status" value="1"/>
</dbReference>
<evidence type="ECO:0000256" key="2">
    <source>
        <dbReference type="ARBA" id="ARBA00023015"/>
    </source>
</evidence>
<dbReference type="RefSeq" id="WP_094843161.1">
    <property type="nucleotide sequence ID" value="NZ_NEVS01000004.1"/>
</dbReference>
<evidence type="ECO:0000256" key="1">
    <source>
        <dbReference type="ARBA" id="ARBA00009437"/>
    </source>
</evidence>
<evidence type="ECO:0000256" key="4">
    <source>
        <dbReference type="ARBA" id="ARBA00023163"/>
    </source>
</evidence>
<keyword evidence="2" id="KW-0805">Transcription regulation</keyword>
<dbReference type="InterPro" id="IPR036390">
    <property type="entry name" value="WH_DNA-bd_sf"/>
</dbReference>
<dbReference type="PANTHER" id="PTHR30419">
    <property type="entry name" value="HTH-TYPE TRANSCRIPTIONAL REGULATOR YBHD"/>
    <property type="match status" value="1"/>
</dbReference>
<keyword evidence="7" id="KW-1185">Reference proteome</keyword>
<dbReference type="Proteomes" id="UP000215767">
    <property type="component" value="Unassembled WGS sequence"/>
</dbReference>
<keyword evidence="3" id="KW-0238">DNA-binding</keyword>
<sequence>MTIATSVLASRLMVHARLRHIEALVKVRELGSVKRAAQALGLTQPSTTHILHDLERLLDCQLFIRHARGMTPTPIALALLPYARRILESVHACAEVTSAMTTTADSVVRIAAITSAVSGLLTHALQPFSQRHPSIWLNVLETDVREIGELIAQDGIDLALCREPAIVPEGWTFVPLIEDAYVIAAGPLHPLAKRRNLALKTLFKETWILVPSPASPRYAFDQLIEGADANPAVKTVATRSQTILQAFLQQERLITVLPKSMIQHALDRGQLVQLDIALPLYCEPLGMLTPVEGAGAAAIAFSRFLVERLPGLLGRATA</sequence>
<dbReference type="SUPFAM" id="SSF46785">
    <property type="entry name" value="Winged helix' DNA-binding domain"/>
    <property type="match status" value="1"/>
</dbReference>
<dbReference type="InterPro" id="IPR036388">
    <property type="entry name" value="WH-like_DNA-bd_sf"/>
</dbReference>
<organism evidence="6 7">
    <name type="scientific">Bordetella genomosp. 11</name>
    <dbReference type="NCBI Taxonomy" id="1416808"/>
    <lineage>
        <taxon>Bacteria</taxon>
        <taxon>Pseudomonadati</taxon>
        <taxon>Pseudomonadota</taxon>
        <taxon>Betaproteobacteria</taxon>
        <taxon>Burkholderiales</taxon>
        <taxon>Alcaligenaceae</taxon>
        <taxon>Bordetella</taxon>
    </lineage>
</organism>
<dbReference type="Pfam" id="PF00126">
    <property type="entry name" value="HTH_1"/>
    <property type="match status" value="1"/>
</dbReference>
<dbReference type="GO" id="GO:0003677">
    <property type="term" value="F:DNA binding"/>
    <property type="evidence" value="ECO:0007669"/>
    <property type="project" value="UniProtKB-KW"/>
</dbReference>
<protein>
    <recommendedName>
        <fullName evidence="5">HTH lysR-type domain-containing protein</fullName>
    </recommendedName>
</protein>
<comment type="similarity">
    <text evidence="1">Belongs to the LysR transcriptional regulatory family.</text>
</comment>
<reference evidence="7" key="1">
    <citation type="submission" date="2017-05" db="EMBL/GenBank/DDBJ databases">
        <title>Complete and WGS of Bordetella genogroups.</title>
        <authorList>
            <person name="Spilker T."/>
            <person name="Lipuma J."/>
        </authorList>
    </citation>
    <scope>NUCLEOTIDE SEQUENCE [LARGE SCALE GENOMIC DNA]</scope>
    <source>
        <strain evidence="7">AU8856</strain>
    </source>
</reference>